<accession>A0A3B0RB26</accession>
<reference evidence="1" key="1">
    <citation type="submission" date="2018-06" db="EMBL/GenBank/DDBJ databases">
        <authorList>
            <person name="Zhirakovskaya E."/>
        </authorList>
    </citation>
    <scope>NUCLEOTIDE SEQUENCE</scope>
</reference>
<dbReference type="EMBL" id="UOEH01000042">
    <property type="protein sequence ID" value="VAV90504.1"/>
    <property type="molecule type" value="Genomic_DNA"/>
</dbReference>
<dbReference type="PRINTS" id="PR01490">
    <property type="entry name" value="RTXTOXIND"/>
</dbReference>
<organism evidence="1">
    <name type="scientific">hydrothermal vent metagenome</name>
    <dbReference type="NCBI Taxonomy" id="652676"/>
    <lineage>
        <taxon>unclassified sequences</taxon>
        <taxon>metagenomes</taxon>
        <taxon>ecological metagenomes</taxon>
    </lineage>
</organism>
<evidence type="ECO:0000313" key="1">
    <source>
        <dbReference type="EMBL" id="VAV90504.1"/>
    </source>
</evidence>
<dbReference type="AlphaFoldDB" id="A0A3B0RB26"/>
<feature type="non-terminal residue" evidence="1">
    <location>
        <position position="1"/>
    </location>
</feature>
<protein>
    <recommendedName>
        <fullName evidence="2">HlyD family type I secretion periplasmic adaptor subunit</fullName>
    </recommendedName>
</protein>
<proteinExistence type="predicted"/>
<evidence type="ECO:0008006" key="2">
    <source>
        <dbReference type="Google" id="ProtNLM"/>
    </source>
</evidence>
<gene>
    <name evidence="1" type="ORF">MNBD_ALPHA05-2285</name>
</gene>
<sequence length="41" mass="4375">GNLNILPGMAAEVAILNGKRTVLAYIMKPLADVSHKALQDK</sequence>
<name>A0A3B0RB26_9ZZZZ</name>